<dbReference type="EMBL" id="JACJVN010000002">
    <property type="protein sequence ID" value="MBB6675799.1"/>
    <property type="molecule type" value="Genomic_DNA"/>
</dbReference>
<dbReference type="SUPFAM" id="SSF109604">
    <property type="entry name" value="HD-domain/PDEase-like"/>
    <property type="match status" value="1"/>
</dbReference>
<dbReference type="RefSeq" id="WP_185177106.1">
    <property type="nucleotide sequence ID" value="NZ_CBCSEP010000028.1"/>
</dbReference>
<feature type="domain" description="HD/PDEase" evidence="1">
    <location>
        <begin position="23"/>
        <end position="130"/>
    </location>
</feature>
<keyword evidence="3" id="KW-1185">Reference proteome</keyword>
<dbReference type="PANTHER" id="PTHR46246:SF1">
    <property type="entry name" value="GUANOSINE-3',5'-BIS(DIPHOSPHATE) 3'-PYROPHOSPHOHYDROLASE MESH1"/>
    <property type="match status" value="1"/>
</dbReference>
<dbReference type="InterPro" id="IPR052194">
    <property type="entry name" value="MESH1"/>
</dbReference>
<dbReference type="AlphaFoldDB" id="A0A841T6Q0"/>
<protein>
    <submittedName>
        <fullName evidence="2">Bifunctional (P)ppGpp synthetase/guanosine-3',5'-bis(Diphosphate) 3'-pyrophosphohydrolase</fullName>
    </submittedName>
</protein>
<dbReference type="PANTHER" id="PTHR46246">
    <property type="entry name" value="GUANOSINE-3',5'-BIS(DIPHOSPHATE) 3'-PYROPHOSPHOHYDROLASE MESH1"/>
    <property type="match status" value="1"/>
</dbReference>
<reference evidence="2 3" key="1">
    <citation type="submission" date="2020-08" db="EMBL/GenBank/DDBJ databases">
        <title>Cohnella phylogeny.</title>
        <authorList>
            <person name="Dunlap C."/>
        </authorList>
    </citation>
    <scope>NUCLEOTIDE SEQUENCE [LARGE SCALE GENOMIC DNA]</scope>
    <source>
        <strain evidence="2 3">DSM 103658</strain>
    </source>
</reference>
<evidence type="ECO:0000259" key="1">
    <source>
        <dbReference type="SMART" id="SM00471"/>
    </source>
</evidence>
<dbReference type="Proteomes" id="UP000574133">
    <property type="component" value="Unassembled WGS sequence"/>
</dbReference>
<dbReference type="Pfam" id="PF13328">
    <property type="entry name" value="HD_4"/>
    <property type="match status" value="1"/>
</dbReference>
<evidence type="ECO:0000313" key="3">
    <source>
        <dbReference type="Proteomes" id="UP000574133"/>
    </source>
</evidence>
<gene>
    <name evidence="2" type="ORF">H4Q31_00460</name>
</gene>
<dbReference type="SMART" id="SM00471">
    <property type="entry name" value="HDc"/>
    <property type="match status" value="1"/>
</dbReference>
<dbReference type="GO" id="GO:0008893">
    <property type="term" value="F:guanosine-3',5'-bis(diphosphate) 3'-diphosphatase activity"/>
    <property type="evidence" value="ECO:0007669"/>
    <property type="project" value="TreeGrafter"/>
</dbReference>
<proteinExistence type="predicted"/>
<keyword evidence="2" id="KW-0378">Hydrolase</keyword>
<evidence type="ECO:0000313" key="2">
    <source>
        <dbReference type="EMBL" id="MBB6675799.1"/>
    </source>
</evidence>
<name>A0A841T6Q0_9BACL</name>
<organism evidence="2 3">
    <name type="scientific">Cohnella lubricantis</name>
    <dbReference type="NCBI Taxonomy" id="2163172"/>
    <lineage>
        <taxon>Bacteria</taxon>
        <taxon>Bacillati</taxon>
        <taxon>Bacillota</taxon>
        <taxon>Bacilli</taxon>
        <taxon>Bacillales</taxon>
        <taxon>Paenibacillaceae</taxon>
        <taxon>Cohnella</taxon>
    </lineage>
</organism>
<accession>A0A841T6Q0</accession>
<comment type="caution">
    <text evidence="2">The sequence shown here is derived from an EMBL/GenBank/DDBJ whole genome shotgun (WGS) entry which is preliminary data.</text>
</comment>
<dbReference type="InterPro" id="IPR003607">
    <property type="entry name" value="HD/PDEase_dom"/>
</dbReference>
<sequence length="295" mass="34083">MSLIDKAIEFAAFAHREQNRKGTEIPYISHPFAVGMILQRAGCPEEVIAAGILHDTLEDTQTTEEELLALFGPAVLEVVKGCSEPDKGASWEERKQHTLEELKSASLPIRQTSCADKLHNIRSIHRDLQRYGEAAWSRFKRGRSSQEWYYKGLVESLGYNSRFPMLDDLEDEVEDVFGPRLEVPEWKGLRRNRKFIDLAFETAYGNPEDMQQRQPQFETLGAWELMAKVHQRAYPIDREYEEEFGRLASYLLERGIEFESNSEGSIILIGFSTALMRLLNMYPHEVYHHFNRGIL</sequence>
<dbReference type="Gene3D" id="1.10.3210.10">
    <property type="entry name" value="Hypothetical protein af1432"/>
    <property type="match status" value="1"/>
</dbReference>